<dbReference type="Pfam" id="PF06075">
    <property type="entry name" value="DUF936"/>
    <property type="match status" value="1"/>
</dbReference>
<sequence length="638" mass="70489">MASLQPGILLKLLEDTDLDEQTIGERRPALLQIRSIIPVMAEGDFWPKQGFYLKVTDASHAMYVSLPYEHDEMILNNKLQLGQFIHVTKLESATPVPILVGVNPVPGRHPCVGTPEDLVPTSLGFLGPSLSDSDSRTEKNNDDVVMNPPTRWRSLSASRTRPNDLSIRKALRFRSIPTSPLTSKRGVEKKHVDVVKELSKISITCIDKDSDSDSSKSSYSSRPNSRRSWDGTAAGFERLRSRVVKHEIKKPPAHTRKACISPYSSGRNDSSDDNCSNCSLSRRRISYQASKVVRSSTRQRITVSTEKHAQSSDPAIPSSSVSDRKWKETRTSWDSLTPNLVKLGKEVLQQRDMALLAAVEALQEASAAERLIQCLSTYSELQLSKEDDPQPVVDRFLNFHDDLASVRLIAQSSAKITPQRTSDSDLISQGPSKEVVKLVLERKKRAASWIKAAVVSDLSPLPAPMKVVNHSVEATKTSKKSSPTSRSKPKGTCSVSKNGEIQVGLASMENNSMDWVKGSCVCAVADLANSLHGECNKWFLTYIEKFLDGVMSNSTSTMSDYQIAGVMCQMKRVNDWLDIISNKEGNSQKDGLKEGGSMSEHEEIEACGRIRSKIYGVLLKHVERTAIALECMSTTSQD</sequence>
<feature type="domain" description="DUF6857" evidence="3">
    <location>
        <begin position="321"/>
        <end position="628"/>
    </location>
</feature>
<feature type="region of interest" description="Disordered" evidence="1">
    <location>
        <begin position="128"/>
        <end position="160"/>
    </location>
</feature>
<evidence type="ECO:0000259" key="2">
    <source>
        <dbReference type="Pfam" id="PF06075"/>
    </source>
</evidence>
<dbReference type="OrthoDB" id="773154at2759"/>
<accession>A0A200R310</accession>
<dbReference type="InParanoid" id="A0A200R310"/>
<reference evidence="4 5" key="1">
    <citation type="journal article" date="2017" name="Mol. Plant">
        <title>The Genome of Medicinal Plant Macleaya cordata Provides New Insights into Benzylisoquinoline Alkaloids Metabolism.</title>
        <authorList>
            <person name="Liu X."/>
            <person name="Liu Y."/>
            <person name="Huang P."/>
            <person name="Ma Y."/>
            <person name="Qing Z."/>
            <person name="Tang Q."/>
            <person name="Cao H."/>
            <person name="Cheng P."/>
            <person name="Zheng Y."/>
            <person name="Yuan Z."/>
            <person name="Zhou Y."/>
            <person name="Liu J."/>
            <person name="Tang Z."/>
            <person name="Zhuo Y."/>
            <person name="Zhang Y."/>
            <person name="Yu L."/>
            <person name="Huang J."/>
            <person name="Yang P."/>
            <person name="Peng Q."/>
            <person name="Zhang J."/>
            <person name="Jiang W."/>
            <person name="Zhang Z."/>
            <person name="Lin K."/>
            <person name="Ro D.K."/>
            <person name="Chen X."/>
            <person name="Xiong X."/>
            <person name="Shang Y."/>
            <person name="Huang S."/>
            <person name="Zeng J."/>
        </authorList>
    </citation>
    <scope>NUCLEOTIDE SEQUENCE [LARGE SCALE GENOMIC DNA]</scope>
    <source>
        <strain evidence="5">cv. BLH2017</strain>
        <tissue evidence="4">Root</tissue>
    </source>
</reference>
<feature type="region of interest" description="Disordered" evidence="1">
    <location>
        <begin position="472"/>
        <end position="494"/>
    </location>
</feature>
<feature type="compositionally biased region" description="Low complexity" evidence="1">
    <location>
        <begin position="264"/>
        <end position="275"/>
    </location>
</feature>
<dbReference type="Pfam" id="PF21647">
    <property type="entry name" value="DUF6857"/>
    <property type="match status" value="1"/>
</dbReference>
<dbReference type="AlphaFoldDB" id="A0A200R310"/>
<dbReference type="InterPro" id="IPR010341">
    <property type="entry name" value="DUF936_pln"/>
</dbReference>
<comment type="caution">
    <text evidence="4">The sequence shown here is derived from an EMBL/GenBank/DDBJ whole genome shotgun (WGS) entry which is preliminary data.</text>
</comment>
<feature type="region of interest" description="Disordered" evidence="1">
    <location>
        <begin position="298"/>
        <end position="324"/>
    </location>
</feature>
<feature type="region of interest" description="Disordered" evidence="1">
    <location>
        <begin position="246"/>
        <end position="275"/>
    </location>
</feature>
<proteinExistence type="predicted"/>
<evidence type="ECO:0000313" key="5">
    <source>
        <dbReference type="Proteomes" id="UP000195402"/>
    </source>
</evidence>
<gene>
    <name evidence="4" type="ORF">BVC80_9047g63</name>
</gene>
<protein>
    <submittedName>
        <fullName evidence="4">Uncharacterized protein</fullName>
    </submittedName>
</protein>
<feature type="compositionally biased region" description="Low complexity" evidence="1">
    <location>
        <begin position="311"/>
        <end position="321"/>
    </location>
</feature>
<keyword evidence="5" id="KW-1185">Reference proteome</keyword>
<feature type="domain" description="DUF936" evidence="2">
    <location>
        <begin position="4"/>
        <end position="119"/>
    </location>
</feature>
<dbReference type="Proteomes" id="UP000195402">
    <property type="component" value="Unassembled WGS sequence"/>
</dbReference>
<evidence type="ECO:0000256" key="1">
    <source>
        <dbReference type="SAM" id="MobiDB-lite"/>
    </source>
</evidence>
<feature type="region of interest" description="Disordered" evidence="1">
    <location>
        <begin position="207"/>
        <end position="233"/>
    </location>
</feature>
<dbReference type="EMBL" id="MVGT01000454">
    <property type="protein sequence ID" value="OVA17101.1"/>
    <property type="molecule type" value="Genomic_DNA"/>
</dbReference>
<evidence type="ECO:0000259" key="3">
    <source>
        <dbReference type="Pfam" id="PF21647"/>
    </source>
</evidence>
<organism evidence="4 5">
    <name type="scientific">Macleaya cordata</name>
    <name type="common">Five-seeded plume-poppy</name>
    <name type="synonym">Bocconia cordata</name>
    <dbReference type="NCBI Taxonomy" id="56857"/>
    <lineage>
        <taxon>Eukaryota</taxon>
        <taxon>Viridiplantae</taxon>
        <taxon>Streptophyta</taxon>
        <taxon>Embryophyta</taxon>
        <taxon>Tracheophyta</taxon>
        <taxon>Spermatophyta</taxon>
        <taxon>Magnoliopsida</taxon>
        <taxon>Ranunculales</taxon>
        <taxon>Papaveraceae</taxon>
        <taxon>Papaveroideae</taxon>
        <taxon>Macleaya</taxon>
    </lineage>
</organism>
<dbReference type="PANTHER" id="PTHR31928">
    <property type="entry name" value="EXPRESSED PROTEIN"/>
    <property type="match status" value="1"/>
</dbReference>
<name>A0A200R310_MACCD</name>
<dbReference type="InterPro" id="IPR049172">
    <property type="entry name" value="DUF6857_pln"/>
</dbReference>
<evidence type="ECO:0000313" key="4">
    <source>
        <dbReference type="EMBL" id="OVA17101.1"/>
    </source>
</evidence>
<dbReference type="STRING" id="56857.A0A200R310"/>
<feature type="compositionally biased region" description="Basic and acidic residues" evidence="1">
    <location>
        <begin position="133"/>
        <end position="142"/>
    </location>
</feature>
<dbReference type="InterPro" id="IPR048297">
    <property type="entry name" value="DUF936_dom_pln"/>
</dbReference>
<dbReference type="PANTHER" id="PTHR31928:SF12">
    <property type="entry name" value="DUF3741 DOMAIN-CONTAINING PROTEIN"/>
    <property type="match status" value="1"/>
</dbReference>
<dbReference type="OMA" id="KKNATSW"/>